<evidence type="ECO:0000256" key="3">
    <source>
        <dbReference type="ARBA" id="ARBA00022694"/>
    </source>
</evidence>
<dbReference type="AlphaFoldDB" id="A0A9W7XJU9"/>
<keyword evidence="5 6" id="KW-0539">Nucleus</keyword>
<dbReference type="InterPro" id="IPR036322">
    <property type="entry name" value="WD40_repeat_dom_sf"/>
</dbReference>
<dbReference type="HAMAP" id="MF_03056">
    <property type="entry name" value="TRM82"/>
    <property type="match status" value="1"/>
</dbReference>
<proteinExistence type="inferred from homology"/>
<dbReference type="SUPFAM" id="SSF50978">
    <property type="entry name" value="WD40 repeat-like"/>
    <property type="match status" value="1"/>
</dbReference>
<protein>
    <recommendedName>
        <fullName evidence="10">tRNA (guanine-N(7)-)-methyltransferase non-catalytic subunit TRM82</fullName>
    </recommendedName>
</protein>
<evidence type="ECO:0000313" key="8">
    <source>
        <dbReference type="EMBL" id="KAJ1644349.1"/>
    </source>
</evidence>
<dbReference type="PANTHER" id="PTHR16288">
    <property type="entry name" value="WD40 REPEAT PROTEIN 4"/>
    <property type="match status" value="1"/>
</dbReference>
<comment type="pathway">
    <text evidence="6">tRNA modification; N(7)-methylguanine-tRNA biosynthesis.</text>
</comment>
<gene>
    <name evidence="8" type="ORF">LPJ64_003965</name>
</gene>
<evidence type="ECO:0000256" key="4">
    <source>
        <dbReference type="ARBA" id="ARBA00022737"/>
    </source>
</evidence>
<dbReference type="PROSITE" id="PS50294">
    <property type="entry name" value="WD_REPEATS_REGION"/>
    <property type="match status" value="1"/>
</dbReference>
<dbReference type="SMART" id="SM00320">
    <property type="entry name" value="WD40"/>
    <property type="match status" value="4"/>
</dbReference>
<reference evidence="8" key="1">
    <citation type="submission" date="2022-07" db="EMBL/GenBank/DDBJ databases">
        <title>Phylogenomic reconstructions and comparative analyses of Kickxellomycotina fungi.</title>
        <authorList>
            <person name="Reynolds N.K."/>
            <person name="Stajich J.E."/>
            <person name="Barry K."/>
            <person name="Grigoriev I.V."/>
            <person name="Crous P."/>
            <person name="Smith M.E."/>
        </authorList>
    </citation>
    <scope>NUCLEOTIDE SEQUENCE</scope>
    <source>
        <strain evidence="8">NBRC 105413</strain>
    </source>
</reference>
<comment type="function">
    <text evidence="6">Required for the formation of N(7)-methylguanine at position 46 (m7G46) in tRNA. In the complex, it is required to stabilize and induce conformational changes of the catalytic subunit.</text>
</comment>
<dbReference type="GO" id="GO:0005829">
    <property type="term" value="C:cytosol"/>
    <property type="evidence" value="ECO:0007669"/>
    <property type="project" value="TreeGrafter"/>
</dbReference>
<dbReference type="InterPro" id="IPR028884">
    <property type="entry name" value="Trm82"/>
</dbReference>
<organism evidence="8 9">
    <name type="scientific">Coemansia asiatica</name>
    <dbReference type="NCBI Taxonomy" id="1052880"/>
    <lineage>
        <taxon>Eukaryota</taxon>
        <taxon>Fungi</taxon>
        <taxon>Fungi incertae sedis</taxon>
        <taxon>Zoopagomycota</taxon>
        <taxon>Kickxellomycotina</taxon>
        <taxon>Kickxellomycetes</taxon>
        <taxon>Kickxellales</taxon>
        <taxon>Kickxellaceae</taxon>
        <taxon>Coemansia</taxon>
    </lineage>
</organism>
<name>A0A9W7XJU9_9FUNG</name>
<keyword evidence="3 6" id="KW-0819">tRNA processing</keyword>
<dbReference type="Gene3D" id="2.130.10.10">
    <property type="entry name" value="YVTN repeat-like/Quinoprotein amine dehydrogenase"/>
    <property type="match status" value="1"/>
</dbReference>
<sequence length="402" mass="43717">MAVFPVTIIESSPQGLMAFVAESDFTVTDSAGKAIASTIDMGASSDDAAVAKIEGPESKEAIRAACFSRNGALFAVCTNEKAILIYETASWSLKRRLVSEKRTNALCFDPESKYLITGDKFGDCHRISVDNSNDNDNGNDNDKPEILLGHVSILCSVGFSYGSKPYILTCDRDEKLRVSKYPNAYNIQAFGLGHREFVTSVATAPFASEIAVTGAGDGTVRLWRLETGELLQTVELDSLMRKYYESGKAKCGENTREDRTAATQRYGVLRVRSSESLRSFVAVVERIPAVLVLPIGDDLISFGEPVLVDIEAAPTDVATTEDGFVVSFEPHTAANQEEAPAIVAYKKNSADYAVDDALTDSLASSVATPQTVKQVHVPSIFVWGNKQFLERPQGEEEEEHEE</sequence>
<dbReference type="EMBL" id="JANBOH010000173">
    <property type="protein sequence ID" value="KAJ1644349.1"/>
    <property type="molecule type" value="Genomic_DNA"/>
</dbReference>
<evidence type="ECO:0000256" key="7">
    <source>
        <dbReference type="PROSITE-ProRule" id="PRU00221"/>
    </source>
</evidence>
<dbReference type="PANTHER" id="PTHR16288:SF0">
    <property type="entry name" value="TRNA (GUANINE-N(7)-)-METHYLTRANSFERASE NON-CATALYTIC SUBUNIT WDR4"/>
    <property type="match status" value="1"/>
</dbReference>
<dbReference type="Proteomes" id="UP001145021">
    <property type="component" value="Unassembled WGS sequence"/>
</dbReference>
<dbReference type="GO" id="GO:0005634">
    <property type="term" value="C:nucleus"/>
    <property type="evidence" value="ECO:0007669"/>
    <property type="project" value="UniProtKB-SubCell"/>
</dbReference>
<dbReference type="GO" id="GO:0043527">
    <property type="term" value="C:tRNA methyltransferase complex"/>
    <property type="evidence" value="ECO:0007669"/>
    <property type="project" value="TreeGrafter"/>
</dbReference>
<keyword evidence="2 6" id="KW-0853">WD repeat</keyword>
<comment type="similarity">
    <text evidence="6">Belongs to the WD repeat TRM82 family.</text>
</comment>
<evidence type="ECO:0000256" key="2">
    <source>
        <dbReference type="ARBA" id="ARBA00022574"/>
    </source>
</evidence>
<feature type="repeat" description="WD" evidence="7">
    <location>
        <begin position="191"/>
        <end position="233"/>
    </location>
</feature>
<dbReference type="Pfam" id="PF00400">
    <property type="entry name" value="WD40"/>
    <property type="match status" value="1"/>
</dbReference>
<keyword evidence="4 6" id="KW-0677">Repeat</keyword>
<evidence type="ECO:0000256" key="5">
    <source>
        <dbReference type="ARBA" id="ARBA00023242"/>
    </source>
</evidence>
<dbReference type="PROSITE" id="PS50082">
    <property type="entry name" value="WD_REPEATS_2"/>
    <property type="match status" value="1"/>
</dbReference>
<evidence type="ECO:0000313" key="9">
    <source>
        <dbReference type="Proteomes" id="UP001145021"/>
    </source>
</evidence>
<evidence type="ECO:0008006" key="10">
    <source>
        <dbReference type="Google" id="ProtNLM"/>
    </source>
</evidence>
<comment type="subcellular location">
    <subcellularLocation>
        <location evidence="1 6">Nucleus</location>
    </subcellularLocation>
</comment>
<dbReference type="InterPro" id="IPR001680">
    <property type="entry name" value="WD40_rpt"/>
</dbReference>
<evidence type="ECO:0000256" key="1">
    <source>
        <dbReference type="ARBA" id="ARBA00004123"/>
    </source>
</evidence>
<dbReference type="InterPro" id="IPR015943">
    <property type="entry name" value="WD40/YVTN_repeat-like_dom_sf"/>
</dbReference>
<comment type="caution">
    <text evidence="8">The sequence shown here is derived from an EMBL/GenBank/DDBJ whole genome shotgun (WGS) entry which is preliminary data.</text>
</comment>
<keyword evidence="9" id="KW-1185">Reference proteome</keyword>
<evidence type="ECO:0000256" key="6">
    <source>
        <dbReference type="HAMAP-Rule" id="MF_03056"/>
    </source>
</evidence>
<accession>A0A9W7XJU9</accession>
<dbReference type="GO" id="GO:0106004">
    <property type="term" value="P:tRNA (guanine-N7)-methylation"/>
    <property type="evidence" value="ECO:0007669"/>
    <property type="project" value="UniProtKB-UniRule"/>
</dbReference>